<proteinExistence type="predicted"/>
<dbReference type="VEuPathDB" id="FungiDB:ASPBRDRAFT_49534"/>
<protein>
    <submittedName>
        <fullName evidence="1">Uncharacterized protein</fullName>
    </submittedName>
</protein>
<dbReference type="GeneID" id="93578848"/>
<sequence length="123" mass="14128">MTLQRSDRGCSPLPQCPSTPGIEGKSHLANLHSASWFFMCHMPFARRRTMFALLIRLPGPIEKFAEHPDMVFEMKERISTLHRVLSQLLILLQWFAAYFPEHFYLGAPGIPDRKSSSSPRWTA</sequence>
<dbReference type="AlphaFoldDB" id="A0A1L9U218"/>
<dbReference type="Proteomes" id="UP000184499">
    <property type="component" value="Unassembled WGS sequence"/>
</dbReference>
<evidence type="ECO:0000313" key="2">
    <source>
        <dbReference type="Proteomes" id="UP000184499"/>
    </source>
</evidence>
<evidence type="ECO:0000313" key="1">
    <source>
        <dbReference type="EMBL" id="OJJ65717.1"/>
    </source>
</evidence>
<gene>
    <name evidence="1" type="ORF">ASPBRDRAFT_49534</name>
</gene>
<keyword evidence="2" id="KW-1185">Reference proteome</keyword>
<dbReference type="RefSeq" id="XP_067472968.1">
    <property type="nucleotide sequence ID" value="XM_067626360.1"/>
</dbReference>
<dbReference type="EMBL" id="KV878710">
    <property type="protein sequence ID" value="OJJ65717.1"/>
    <property type="molecule type" value="Genomic_DNA"/>
</dbReference>
<name>A0A1L9U218_ASPBC</name>
<organism evidence="1 2">
    <name type="scientific">Aspergillus brasiliensis (strain CBS 101740 / IMI 381727 / IBT 21946)</name>
    <dbReference type="NCBI Taxonomy" id="767769"/>
    <lineage>
        <taxon>Eukaryota</taxon>
        <taxon>Fungi</taxon>
        <taxon>Dikarya</taxon>
        <taxon>Ascomycota</taxon>
        <taxon>Pezizomycotina</taxon>
        <taxon>Eurotiomycetes</taxon>
        <taxon>Eurotiomycetidae</taxon>
        <taxon>Eurotiales</taxon>
        <taxon>Aspergillaceae</taxon>
        <taxon>Aspergillus</taxon>
        <taxon>Aspergillus subgen. Circumdati</taxon>
    </lineage>
</organism>
<reference evidence="2" key="1">
    <citation type="journal article" date="2017" name="Genome Biol.">
        <title>Comparative genomics reveals high biological diversity and specific adaptations in the industrially and medically important fungal genus Aspergillus.</title>
        <authorList>
            <person name="de Vries R.P."/>
            <person name="Riley R."/>
            <person name="Wiebenga A."/>
            <person name="Aguilar-Osorio G."/>
            <person name="Amillis S."/>
            <person name="Uchima C.A."/>
            <person name="Anderluh G."/>
            <person name="Asadollahi M."/>
            <person name="Askin M."/>
            <person name="Barry K."/>
            <person name="Battaglia E."/>
            <person name="Bayram O."/>
            <person name="Benocci T."/>
            <person name="Braus-Stromeyer S.A."/>
            <person name="Caldana C."/>
            <person name="Canovas D."/>
            <person name="Cerqueira G.C."/>
            <person name="Chen F."/>
            <person name="Chen W."/>
            <person name="Choi C."/>
            <person name="Clum A."/>
            <person name="Dos Santos R.A."/>
            <person name="Damasio A.R."/>
            <person name="Diallinas G."/>
            <person name="Emri T."/>
            <person name="Fekete E."/>
            <person name="Flipphi M."/>
            <person name="Freyberg S."/>
            <person name="Gallo A."/>
            <person name="Gournas C."/>
            <person name="Habgood R."/>
            <person name="Hainaut M."/>
            <person name="Harispe M.L."/>
            <person name="Henrissat B."/>
            <person name="Hilden K.S."/>
            <person name="Hope R."/>
            <person name="Hossain A."/>
            <person name="Karabika E."/>
            <person name="Karaffa L."/>
            <person name="Karanyi Z."/>
            <person name="Krasevec N."/>
            <person name="Kuo A."/>
            <person name="Kusch H."/>
            <person name="LaButti K."/>
            <person name="Lagendijk E.L."/>
            <person name="Lapidus A."/>
            <person name="Levasseur A."/>
            <person name="Lindquist E."/>
            <person name="Lipzen A."/>
            <person name="Logrieco A.F."/>
            <person name="MacCabe A."/>
            <person name="Maekelae M.R."/>
            <person name="Malavazi I."/>
            <person name="Melin P."/>
            <person name="Meyer V."/>
            <person name="Mielnichuk N."/>
            <person name="Miskei M."/>
            <person name="Molnar A.P."/>
            <person name="Mule G."/>
            <person name="Ngan C.Y."/>
            <person name="Orejas M."/>
            <person name="Orosz E."/>
            <person name="Ouedraogo J.P."/>
            <person name="Overkamp K.M."/>
            <person name="Park H.-S."/>
            <person name="Perrone G."/>
            <person name="Piumi F."/>
            <person name="Punt P.J."/>
            <person name="Ram A.F."/>
            <person name="Ramon A."/>
            <person name="Rauscher S."/>
            <person name="Record E."/>
            <person name="Riano-Pachon D.M."/>
            <person name="Robert V."/>
            <person name="Roehrig J."/>
            <person name="Ruller R."/>
            <person name="Salamov A."/>
            <person name="Salih N.S."/>
            <person name="Samson R.A."/>
            <person name="Sandor E."/>
            <person name="Sanguinetti M."/>
            <person name="Schuetze T."/>
            <person name="Sepcic K."/>
            <person name="Shelest E."/>
            <person name="Sherlock G."/>
            <person name="Sophianopoulou V."/>
            <person name="Squina F.M."/>
            <person name="Sun H."/>
            <person name="Susca A."/>
            <person name="Todd R.B."/>
            <person name="Tsang A."/>
            <person name="Unkles S.E."/>
            <person name="van de Wiele N."/>
            <person name="van Rossen-Uffink D."/>
            <person name="Oliveira J.V."/>
            <person name="Vesth T.C."/>
            <person name="Visser J."/>
            <person name="Yu J.-H."/>
            <person name="Zhou M."/>
            <person name="Andersen M.R."/>
            <person name="Archer D.B."/>
            <person name="Baker S.E."/>
            <person name="Benoit I."/>
            <person name="Brakhage A.A."/>
            <person name="Braus G.H."/>
            <person name="Fischer R."/>
            <person name="Frisvad J.C."/>
            <person name="Goldman G.H."/>
            <person name="Houbraken J."/>
            <person name="Oakley B."/>
            <person name="Pocsi I."/>
            <person name="Scazzocchio C."/>
            <person name="Seiboth B."/>
            <person name="vanKuyk P.A."/>
            <person name="Wortman J."/>
            <person name="Dyer P.S."/>
            <person name="Grigoriev I.V."/>
        </authorList>
    </citation>
    <scope>NUCLEOTIDE SEQUENCE [LARGE SCALE GENOMIC DNA]</scope>
    <source>
        <strain evidence="2">CBS 101740 / IMI 381727 / IBT 21946</strain>
    </source>
</reference>
<accession>A0A1L9U218</accession>